<protein>
    <recommendedName>
        <fullName evidence="5">BRX domain-containing protein</fullName>
    </recommendedName>
</protein>
<comment type="subcellular location">
    <subcellularLocation>
        <location evidence="1">Nucleus</location>
    </subcellularLocation>
</comment>
<dbReference type="EMBL" id="PYDT01000002">
    <property type="protein sequence ID" value="THU68757.1"/>
    <property type="molecule type" value="Genomic_DNA"/>
</dbReference>
<dbReference type="Pfam" id="PF08381">
    <property type="entry name" value="BRX"/>
    <property type="match status" value="1"/>
</dbReference>
<dbReference type="InterPro" id="IPR044532">
    <property type="entry name" value="BRX-like"/>
</dbReference>
<dbReference type="GO" id="GO:0005634">
    <property type="term" value="C:nucleus"/>
    <property type="evidence" value="ECO:0007669"/>
    <property type="project" value="UniProtKB-SubCell"/>
</dbReference>
<sequence>MWTLLKEMAERLPHGTYGTNTTIPMHLPNGVESHAIQHIGSSAEHLFINDASNVANMAPSRTGYLGQINENSGDNSSAREIYRPNETSAPPTPKIVNAKMEQNLNPQNAGQGEMWASSTRLKDIDSRTIASPQSHDDAVPAVRSPSEMSNDVEAEWIEQFEPGVYITLVTLRDGTRDLKRVRFSRRRFGEQQAEAWWSENRERVYEKYNFRVPDRTSSAMLT</sequence>
<dbReference type="PANTHER" id="PTHR46058:SF2">
    <property type="entry name" value="PROTEIN BREVIS RADIX-LIKE 3"/>
    <property type="match status" value="1"/>
</dbReference>
<name>A0A4S8K1Y6_MUSBA</name>
<keyword evidence="7" id="KW-1185">Reference proteome</keyword>
<organism evidence="6 7">
    <name type="scientific">Musa balbisiana</name>
    <name type="common">Banana</name>
    <dbReference type="NCBI Taxonomy" id="52838"/>
    <lineage>
        <taxon>Eukaryota</taxon>
        <taxon>Viridiplantae</taxon>
        <taxon>Streptophyta</taxon>
        <taxon>Embryophyta</taxon>
        <taxon>Tracheophyta</taxon>
        <taxon>Spermatophyta</taxon>
        <taxon>Magnoliopsida</taxon>
        <taxon>Liliopsida</taxon>
        <taxon>Zingiberales</taxon>
        <taxon>Musaceae</taxon>
        <taxon>Musa</taxon>
    </lineage>
</organism>
<dbReference type="Proteomes" id="UP000317650">
    <property type="component" value="Chromosome 8"/>
</dbReference>
<dbReference type="AlphaFoldDB" id="A0A4S8K1Y6"/>
<evidence type="ECO:0000256" key="2">
    <source>
        <dbReference type="ARBA" id="ARBA00009057"/>
    </source>
</evidence>
<reference evidence="6 7" key="1">
    <citation type="journal article" date="2019" name="Nat. Plants">
        <title>Genome sequencing of Musa balbisiana reveals subgenome evolution and function divergence in polyploid bananas.</title>
        <authorList>
            <person name="Yao X."/>
        </authorList>
    </citation>
    <scope>NUCLEOTIDE SEQUENCE [LARGE SCALE GENOMIC DNA]</scope>
    <source>
        <strain evidence="7">cv. DH-PKW</strain>
        <tissue evidence="6">Leaves</tissue>
    </source>
</reference>
<feature type="region of interest" description="Disordered" evidence="4">
    <location>
        <begin position="70"/>
        <end position="92"/>
    </location>
</feature>
<evidence type="ECO:0000313" key="7">
    <source>
        <dbReference type="Proteomes" id="UP000317650"/>
    </source>
</evidence>
<evidence type="ECO:0000313" key="6">
    <source>
        <dbReference type="EMBL" id="THU68757.1"/>
    </source>
</evidence>
<dbReference type="InterPro" id="IPR013591">
    <property type="entry name" value="Brevis_radix_dom"/>
</dbReference>
<evidence type="ECO:0000259" key="5">
    <source>
        <dbReference type="PROSITE" id="PS51514"/>
    </source>
</evidence>
<dbReference type="PROSITE" id="PS51514">
    <property type="entry name" value="BRX"/>
    <property type="match status" value="1"/>
</dbReference>
<keyword evidence="3" id="KW-0539">Nucleus</keyword>
<comment type="similarity">
    <text evidence="2">Belongs to the BRX family.</text>
</comment>
<dbReference type="STRING" id="52838.A0A4S8K1Y6"/>
<feature type="domain" description="BRX" evidence="5">
    <location>
        <begin position="154"/>
        <end position="209"/>
    </location>
</feature>
<proteinExistence type="inferred from homology"/>
<dbReference type="PANTHER" id="PTHR46058">
    <property type="entry name" value="PROTEIN BREVIS RADIX-LIKE 1"/>
    <property type="match status" value="1"/>
</dbReference>
<evidence type="ECO:0000256" key="1">
    <source>
        <dbReference type="ARBA" id="ARBA00004123"/>
    </source>
</evidence>
<evidence type="ECO:0000256" key="3">
    <source>
        <dbReference type="ARBA" id="ARBA00023242"/>
    </source>
</evidence>
<gene>
    <name evidence="6" type="ORF">C4D60_Mb08t07210</name>
</gene>
<accession>A0A4S8K1Y6</accession>
<evidence type="ECO:0000256" key="4">
    <source>
        <dbReference type="SAM" id="MobiDB-lite"/>
    </source>
</evidence>
<comment type="caution">
    <text evidence="6">The sequence shown here is derived from an EMBL/GenBank/DDBJ whole genome shotgun (WGS) entry which is preliminary data.</text>
</comment>